<dbReference type="InterPro" id="IPR052035">
    <property type="entry name" value="ZnF_BED_domain_contain"/>
</dbReference>
<proteinExistence type="predicted"/>
<dbReference type="SUPFAM" id="SSF53098">
    <property type="entry name" value="Ribonuclease H-like"/>
    <property type="match status" value="1"/>
</dbReference>
<keyword evidence="2" id="KW-1185">Reference proteome</keyword>
<dbReference type="OrthoDB" id="2432695at2759"/>
<protein>
    <submittedName>
        <fullName evidence="1">Uncharacterized protein</fullName>
    </submittedName>
</protein>
<dbReference type="PANTHER" id="PTHR46481">
    <property type="entry name" value="ZINC FINGER BED DOMAIN-CONTAINING PROTEIN 4"/>
    <property type="match status" value="1"/>
</dbReference>
<evidence type="ECO:0000313" key="2">
    <source>
        <dbReference type="Proteomes" id="UP000765509"/>
    </source>
</evidence>
<dbReference type="InterPro" id="IPR012337">
    <property type="entry name" value="RNaseH-like_sf"/>
</dbReference>
<accession>A0A9Q3BEW5</accession>
<sequence>MDKASVNQKMCNKMQDLCPAFIASKQWLSCMEHKIHLSAQDGLKALAIGSPNSTENPSEDEVTQILIANLIDIPYGQDIQYELIISPILHLARFLNQIPQWHDKFNTTVKLIYNEDKPTKATNFLLHVCTRWNSTYDMLVRALILKEAYDKFSSTPNMQSYQLNALKREKVKIIIDFLEPLYKVTQIM</sequence>
<dbReference type="AlphaFoldDB" id="A0A9Q3BEW5"/>
<dbReference type="EMBL" id="AVOT02000609">
    <property type="protein sequence ID" value="MBW0463686.1"/>
    <property type="molecule type" value="Genomic_DNA"/>
</dbReference>
<dbReference type="Proteomes" id="UP000765509">
    <property type="component" value="Unassembled WGS sequence"/>
</dbReference>
<reference evidence="1" key="1">
    <citation type="submission" date="2021-03" db="EMBL/GenBank/DDBJ databases">
        <title>Draft genome sequence of rust myrtle Austropuccinia psidii MF-1, a brazilian biotype.</title>
        <authorList>
            <person name="Quecine M.C."/>
            <person name="Pachon D.M.R."/>
            <person name="Bonatelli M.L."/>
            <person name="Correr F.H."/>
            <person name="Franceschini L.M."/>
            <person name="Leite T.F."/>
            <person name="Margarido G.R.A."/>
            <person name="Almeida C.A."/>
            <person name="Ferrarezi J.A."/>
            <person name="Labate C.A."/>
        </authorList>
    </citation>
    <scope>NUCLEOTIDE SEQUENCE</scope>
    <source>
        <strain evidence="1">MF-1</strain>
    </source>
</reference>
<comment type="caution">
    <text evidence="1">The sequence shown here is derived from an EMBL/GenBank/DDBJ whole genome shotgun (WGS) entry which is preliminary data.</text>
</comment>
<dbReference type="PANTHER" id="PTHR46481:SF7">
    <property type="entry name" value="ZINC FINGER BED DOMAIN-CONTAINING PROTEIN RICESLEEPER 2-LIKE"/>
    <property type="match status" value="1"/>
</dbReference>
<organism evidence="1 2">
    <name type="scientific">Austropuccinia psidii MF-1</name>
    <dbReference type="NCBI Taxonomy" id="1389203"/>
    <lineage>
        <taxon>Eukaryota</taxon>
        <taxon>Fungi</taxon>
        <taxon>Dikarya</taxon>
        <taxon>Basidiomycota</taxon>
        <taxon>Pucciniomycotina</taxon>
        <taxon>Pucciniomycetes</taxon>
        <taxon>Pucciniales</taxon>
        <taxon>Sphaerophragmiaceae</taxon>
        <taxon>Austropuccinia</taxon>
    </lineage>
</organism>
<name>A0A9Q3BEW5_9BASI</name>
<gene>
    <name evidence="1" type="ORF">O181_003401</name>
</gene>
<evidence type="ECO:0000313" key="1">
    <source>
        <dbReference type="EMBL" id="MBW0463686.1"/>
    </source>
</evidence>